<dbReference type="GO" id="GO:0006357">
    <property type="term" value="P:regulation of transcription by RNA polymerase II"/>
    <property type="evidence" value="ECO:0007669"/>
    <property type="project" value="TreeGrafter"/>
</dbReference>
<dbReference type="PANTHER" id="PTHR21277">
    <property type="entry name" value="TRANSCRIPTIONAL ADAPTER 1"/>
    <property type="match status" value="1"/>
</dbReference>
<dbReference type="GO" id="GO:0000124">
    <property type="term" value="C:SAGA complex"/>
    <property type="evidence" value="ECO:0007669"/>
    <property type="project" value="TreeGrafter"/>
</dbReference>
<gene>
    <name evidence="2" type="ORF">QVD17_10043</name>
</gene>
<dbReference type="PANTHER" id="PTHR21277:SF36">
    <property type="entry name" value="TRANSCRIPTIONAL COACTIVATOR HFI1_TRANSCRIPTIONAL ADAPTER 1"/>
    <property type="match status" value="1"/>
</dbReference>
<feature type="compositionally biased region" description="Acidic residues" evidence="1">
    <location>
        <begin position="165"/>
        <end position="174"/>
    </location>
</feature>
<dbReference type="GO" id="GO:0003713">
    <property type="term" value="F:transcription coactivator activity"/>
    <property type="evidence" value="ECO:0007669"/>
    <property type="project" value="TreeGrafter"/>
</dbReference>
<organism evidence="2 3">
    <name type="scientific">Tagetes erecta</name>
    <name type="common">African marigold</name>
    <dbReference type="NCBI Taxonomy" id="13708"/>
    <lineage>
        <taxon>Eukaryota</taxon>
        <taxon>Viridiplantae</taxon>
        <taxon>Streptophyta</taxon>
        <taxon>Embryophyta</taxon>
        <taxon>Tracheophyta</taxon>
        <taxon>Spermatophyta</taxon>
        <taxon>Magnoliopsida</taxon>
        <taxon>eudicotyledons</taxon>
        <taxon>Gunneridae</taxon>
        <taxon>Pentapetalae</taxon>
        <taxon>asterids</taxon>
        <taxon>campanulids</taxon>
        <taxon>Asterales</taxon>
        <taxon>Asteraceae</taxon>
        <taxon>Asteroideae</taxon>
        <taxon>Heliantheae alliance</taxon>
        <taxon>Tageteae</taxon>
        <taxon>Tagetes</taxon>
    </lineage>
</organism>
<keyword evidence="3" id="KW-1185">Reference proteome</keyword>
<dbReference type="EMBL" id="JAUHHV010000002">
    <property type="protein sequence ID" value="KAK1433137.1"/>
    <property type="molecule type" value="Genomic_DNA"/>
</dbReference>
<evidence type="ECO:0000313" key="2">
    <source>
        <dbReference type="EMBL" id="KAK1433137.1"/>
    </source>
</evidence>
<evidence type="ECO:0000313" key="3">
    <source>
        <dbReference type="Proteomes" id="UP001229421"/>
    </source>
</evidence>
<accession>A0AAD8L744</accession>
<name>A0AAD8L744_TARER</name>
<dbReference type="Proteomes" id="UP001229421">
    <property type="component" value="Unassembled WGS sequence"/>
</dbReference>
<evidence type="ECO:0008006" key="4">
    <source>
        <dbReference type="Google" id="ProtNLM"/>
    </source>
</evidence>
<evidence type="ECO:0000256" key="1">
    <source>
        <dbReference type="SAM" id="MobiDB-lite"/>
    </source>
</evidence>
<sequence>MPAIRRFSRTDVFELKLHIEKRLGSQKSEKYFNLLTKFLSLKLTKTEFDKLCVGLIGRENVRLHNELIIAVVKNATVSPQKHVKTDGLTSLKVPANETHPVTDLQSQCAFPQSPRKGRTPNLRERKFKDRTVGVAQHLVPTKVQQQESATELFSLGSKPPLEVNSVEDGEEVEQDAVSPGVYSRSPVKAPLGINIRSIEKRKLHTNSLDSAYHTETCHYIGHLPATNSLKKRFNRSLQMEGLDISMDCVHLLNNGLDCFLTSIVKPGLELARSRSIKRSGPGTAFSTSMLDFQMTMDINPRIFGEVSHILHENYTNPIVTCNYANLVDHVVC</sequence>
<protein>
    <recommendedName>
        <fullName evidence="4">Transcriptional coactivator Hfi1/Transcriptional adapter 1</fullName>
    </recommendedName>
</protein>
<reference evidence="2" key="1">
    <citation type="journal article" date="2023" name="bioRxiv">
        <title>Improved chromosome-level genome assembly for marigold (Tagetes erecta).</title>
        <authorList>
            <person name="Jiang F."/>
            <person name="Yuan L."/>
            <person name="Wang S."/>
            <person name="Wang H."/>
            <person name="Xu D."/>
            <person name="Wang A."/>
            <person name="Fan W."/>
        </authorList>
    </citation>
    <scope>NUCLEOTIDE SEQUENCE</scope>
    <source>
        <strain evidence="2">WSJ</strain>
        <tissue evidence="2">Leaf</tissue>
    </source>
</reference>
<comment type="caution">
    <text evidence="2">The sequence shown here is derived from an EMBL/GenBank/DDBJ whole genome shotgun (WGS) entry which is preliminary data.</text>
</comment>
<feature type="region of interest" description="Disordered" evidence="1">
    <location>
        <begin position="159"/>
        <end position="183"/>
    </location>
</feature>
<dbReference type="Pfam" id="PF12767">
    <property type="entry name" value="SAGA-Tad1"/>
    <property type="match status" value="1"/>
</dbReference>
<proteinExistence type="predicted"/>
<dbReference type="AlphaFoldDB" id="A0AAD8L744"/>
<dbReference type="InterPro" id="IPR024738">
    <property type="entry name" value="Hfi1/Tada1"/>
</dbReference>